<proteinExistence type="predicted"/>
<evidence type="ECO:0000313" key="1">
    <source>
        <dbReference type="EMBL" id="UUR07524.1"/>
    </source>
</evidence>
<reference evidence="1 2" key="1">
    <citation type="submission" date="2022-05" db="EMBL/GenBank/DDBJ databases">
        <title>S8-45 Sphingomonas ultraviolaceadurans.</title>
        <authorList>
            <person name="Liu Y."/>
        </authorList>
    </citation>
    <scope>NUCLEOTIDE SEQUENCE [LARGE SCALE GENOMIC DNA]</scope>
    <source>
        <strain evidence="1 2">S8-45</strain>
    </source>
</reference>
<evidence type="ECO:0000313" key="2">
    <source>
        <dbReference type="Proteomes" id="UP000831921"/>
    </source>
</evidence>
<protein>
    <submittedName>
        <fullName evidence="1">Uncharacterized protein</fullName>
    </submittedName>
</protein>
<gene>
    <name evidence="1" type="ORF">M1K48_11340</name>
</gene>
<name>A0ABY5MSQ6_9SPHN</name>
<dbReference type="EMBL" id="CP097253">
    <property type="protein sequence ID" value="UUR07524.1"/>
    <property type="molecule type" value="Genomic_DNA"/>
</dbReference>
<organism evidence="1 2">
    <name type="scientific">Sphingomonas glaciei</name>
    <dbReference type="NCBI Taxonomy" id="2938948"/>
    <lineage>
        <taxon>Bacteria</taxon>
        <taxon>Pseudomonadati</taxon>
        <taxon>Pseudomonadota</taxon>
        <taxon>Alphaproteobacteria</taxon>
        <taxon>Sphingomonadales</taxon>
        <taxon>Sphingomonadaceae</taxon>
        <taxon>Sphingomonas</taxon>
    </lineage>
</organism>
<accession>A0ABY5MSQ6</accession>
<dbReference type="RefSeq" id="WP_249503311.1">
    <property type="nucleotide sequence ID" value="NZ_CP097253.1"/>
</dbReference>
<sequence length="53" mass="5705">MTRKILPPCSVPGCDHAAGAVMDGVLYCGAHAHEKLKIRIQATGRMDLRSART</sequence>
<dbReference type="Proteomes" id="UP000831921">
    <property type="component" value="Chromosome"/>
</dbReference>
<keyword evidence="2" id="KW-1185">Reference proteome</keyword>